<keyword evidence="1" id="KW-0812">Transmembrane</keyword>
<evidence type="ECO:0000313" key="2">
    <source>
        <dbReference type="EMBL" id="SEC78803.1"/>
    </source>
</evidence>
<dbReference type="AlphaFoldDB" id="A0A1H4VCW6"/>
<keyword evidence="3" id="KW-1185">Reference proteome</keyword>
<dbReference type="Proteomes" id="UP000199622">
    <property type="component" value="Unassembled WGS sequence"/>
</dbReference>
<name>A0A1H4VCW6_9PSEU</name>
<keyword evidence="1" id="KW-0472">Membrane</keyword>
<feature type="transmembrane region" description="Helical" evidence="1">
    <location>
        <begin position="77"/>
        <end position="98"/>
    </location>
</feature>
<gene>
    <name evidence="2" type="ORF">SAMN04489727_5089</name>
</gene>
<reference evidence="3" key="1">
    <citation type="submission" date="2016-10" db="EMBL/GenBank/DDBJ databases">
        <authorList>
            <person name="Varghese N."/>
            <person name="Submissions S."/>
        </authorList>
    </citation>
    <scope>NUCLEOTIDE SEQUENCE [LARGE SCALE GENOMIC DNA]</scope>
    <source>
        <strain evidence="3">DSM 44544</strain>
    </source>
</reference>
<dbReference type="RefSeq" id="WP_091311538.1">
    <property type="nucleotide sequence ID" value="NZ_FNSO01000004.1"/>
</dbReference>
<sequence length="302" mass="31930">MAKRLRSLRPPAVAQPENPSRALRLLGSVIAPTTVLTGLLFFFGRQHANWLLDYFGVPLSTMGLTAQDYLVRSADGLFAPVAVVMAAMLALLWLYRFLRARLADAAWQRLLRVATPVAVGCGLAGVTVAAVGVVRPEAFASSYSVPGAGLSLGVLFLVSASRLLAARAGRALPPPVATAEWLAAFALVSVGLFWAVADYSASVGVGRALQIEAGLAAPPEAVLYSAKSLNLTAPGVRETACRNPDAAYHYRYTGLKLILQSGGQYFLLPVQWQKADGTAVVLPRTDALRLEFTAAADPDAPC</sequence>
<feature type="transmembrane region" description="Helical" evidence="1">
    <location>
        <begin position="21"/>
        <end position="43"/>
    </location>
</feature>
<feature type="transmembrane region" description="Helical" evidence="1">
    <location>
        <begin position="110"/>
        <end position="133"/>
    </location>
</feature>
<dbReference type="STRING" id="208445.SAMN04489727_5089"/>
<dbReference type="OrthoDB" id="4350047at2"/>
<proteinExistence type="predicted"/>
<feature type="transmembrane region" description="Helical" evidence="1">
    <location>
        <begin position="145"/>
        <end position="165"/>
    </location>
</feature>
<protein>
    <submittedName>
        <fullName evidence="2">Uncharacterized protein</fullName>
    </submittedName>
</protein>
<evidence type="ECO:0000313" key="3">
    <source>
        <dbReference type="Proteomes" id="UP000199622"/>
    </source>
</evidence>
<organism evidence="2 3">
    <name type="scientific">Amycolatopsis tolypomycina</name>
    <dbReference type="NCBI Taxonomy" id="208445"/>
    <lineage>
        <taxon>Bacteria</taxon>
        <taxon>Bacillati</taxon>
        <taxon>Actinomycetota</taxon>
        <taxon>Actinomycetes</taxon>
        <taxon>Pseudonocardiales</taxon>
        <taxon>Pseudonocardiaceae</taxon>
        <taxon>Amycolatopsis</taxon>
    </lineage>
</organism>
<accession>A0A1H4VCW6</accession>
<feature type="transmembrane region" description="Helical" evidence="1">
    <location>
        <begin position="177"/>
        <end position="197"/>
    </location>
</feature>
<dbReference type="EMBL" id="FNSO01000004">
    <property type="protein sequence ID" value="SEC78803.1"/>
    <property type="molecule type" value="Genomic_DNA"/>
</dbReference>
<keyword evidence="1" id="KW-1133">Transmembrane helix</keyword>
<evidence type="ECO:0000256" key="1">
    <source>
        <dbReference type="SAM" id="Phobius"/>
    </source>
</evidence>